<evidence type="ECO:0000313" key="5">
    <source>
        <dbReference type="Proteomes" id="UP000245627"/>
    </source>
</evidence>
<dbReference type="PANTHER" id="PTHR10509:SF14">
    <property type="entry name" value="CAFFEOYL-COA O-METHYLTRANSFERASE 3-RELATED"/>
    <property type="match status" value="1"/>
</dbReference>
<dbReference type="InterPro" id="IPR029063">
    <property type="entry name" value="SAM-dependent_MTases_sf"/>
</dbReference>
<dbReference type="OrthoDB" id="9799672at2"/>
<dbReference type="GO" id="GO:0008171">
    <property type="term" value="F:O-methyltransferase activity"/>
    <property type="evidence" value="ECO:0007669"/>
    <property type="project" value="InterPro"/>
</dbReference>
<protein>
    <submittedName>
        <fullName evidence="4">Methyltransferase</fullName>
    </submittedName>
</protein>
<gene>
    <name evidence="4" type="ORF">DC487_06840</name>
</gene>
<accession>A0A2T8HJS7</accession>
<dbReference type="AlphaFoldDB" id="A0A2T8HJS7"/>
<dbReference type="PROSITE" id="PS51682">
    <property type="entry name" value="SAM_OMT_I"/>
    <property type="match status" value="1"/>
</dbReference>
<organism evidence="4 5">
    <name type="scientific">Sphingobacterium corticibacter</name>
    <dbReference type="NCBI Taxonomy" id="2171749"/>
    <lineage>
        <taxon>Bacteria</taxon>
        <taxon>Pseudomonadati</taxon>
        <taxon>Bacteroidota</taxon>
        <taxon>Sphingobacteriia</taxon>
        <taxon>Sphingobacteriales</taxon>
        <taxon>Sphingobacteriaceae</taxon>
        <taxon>Sphingobacterium</taxon>
    </lineage>
</organism>
<reference evidence="4 5" key="1">
    <citation type="submission" date="2018-04" db="EMBL/GenBank/DDBJ databases">
        <title>Sphingobacterium cortibacter sp. nov.</title>
        <authorList>
            <person name="Li Y."/>
        </authorList>
    </citation>
    <scope>NUCLEOTIDE SEQUENCE [LARGE SCALE GENOMIC DNA]</scope>
    <source>
        <strain evidence="4 5">2c-3</strain>
    </source>
</reference>
<dbReference type="GO" id="GO:0008757">
    <property type="term" value="F:S-adenosylmethionine-dependent methyltransferase activity"/>
    <property type="evidence" value="ECO:0007669"/>
    <property type="project" value="TreeGrafter"/>
</dbReference>
<dbReference type="EMBL" id="QDKG01000002">
    <property type="protein sequence ID" value="PVH25655.1"/>
    <property type="molecule type" value="Genomic_DNA"/>
</dbReference>
<dbReference type="RefSeq" id="WP_116775225.1">
    <property type="nucleotide sequence ID" value="NZ_QDKG01000002.1"/>
</dbReference>
<sequence>MNMPDEKYSEYLESTCDQEPALLKRINRETYLKETKAHMLSGHFQGRVLSMLSKLVAPKQILEIGTFTGYATLALAEGLRADGIIHTIDIDEELQDRVQHYFDQADQREQICYHIGDALEVIPTIEGQFELVFIDADKKRNKIYYEMVIDRIPSGGLILVDNVLWKGRVLDEAPDSQTRQILELNTFLAADQRVEKLILPIRDGLFVLRKK</sequence>
<evidence type="ECO:0000313" key="4">
    <source>
        <dbReference type="EMBL" id="PVH25655.1"/>
    </source>
</evidence>
<keyword evidence="5" id="KW-1185">Reference proteome</keyword>
<dbReference type="CDD" id="cd02440">
    <property type="entry name" value="AdoMet_MTases"/>
    <property type="match status" value="1"/>
</dbReference>
<evidence type="ECO:0000256" key="3">
    <source>
        <dbReference type="ARBA" id="ARBA00022691"/>
    </source>
</evidence>
<dbReference type="Pfam" id="PF01596">
    <property type="entry name" value="Methyltransf_3"/>
    <property type="match status" value="1"/>
</dbReference>
<comment type="caution">
    <text evidence="4">The sequence shown here is derived from an EMBL/GenBank/DDBJ whole genome shotgun (WGS) entry which is preliminary data.</text>
</comment>
<keyword evidence="3" id="KW-0949">S-adenosyl-L-methionine</keyword>
<name>A0A2T8HJS7_9SPHI</name>
<keyword evidence="1 4" id="KW-0489">Methyltransferase</keyword>
<dbReference type="Proteomes" id="UP000245627">
    <property type="component" value="Unassembled WGS sequence"/>
</dbReference>
<dbReference type="PANTHER" id="PTHR10509">
    <property type="entry name" value="O-METHYLTRANSFERASE-RELATED"/>
    <property type="match status" value="1"/>
</dbReference>
<keyword evidence="2 4" id="KW-0808">Transferase</keyword>
<dbReference type="InterPro" id="IPR050362">
    <property type="entry name" value="Cation-dep_OMT"/>
</dbReference>
<dbReference type="GO" id="GO:0032259">
    <property type="term" value="P:methylation"/>
    <property type="evidence" value="ECO:0007669"/>
    <property type="project" value="UniProtKB-KW"/>
</dbReference>
<evidence type="ECO:0000256" key="2">
    <source>
        <dbReference type="ARBA" id="ARBA00022679"/>
    </source>
</evidence>
<evidence type="ECO:0000256" key="1">
    <source>
        <dbReference type="ARBA" id="ARBA00022603"/>
    </source>
</evidence>
<proteinExistence type="predicted"/>
<dbReference type="Gene3D" id="3.40.50.150">
    <property type="entry name" value="Vaccinia Virus protein VP39"/>
    <property type="match status" value="1"/>
</dbReference>
<dbReference type="SUPFAM" id="SSF53335">
    <property type="entry name" value="S-adenosyl-L-methionine-dependent methyltransferases"/>
    <property type="match status" value="1"/>
</dbReference>
<dbReference type="InterPro" id="IPR002935">
    <property type="entry name" value="SAM_O-MeTrfase"/>
</dbReference>